<dbReference type="Proteomes" id="UP000186955">
    <property type="component" value="Unassembled WGS sequence"/>
</dbReference>
<gene>
    <name evidence="1" type="ORF">PENSUB_7033</name>
</gene>
<dbReference type="EMBL" id="MNBE01000625">
    <property type="protein sequence ID" value="OKP02500.1"/>
    <property type="molecule type" value="Genomic_DNA"/>
</dbReference>
<sequence length="51" mass="5421">MVRPMGPSCGPWFLASLGPELPRTMAKSLQESKFPLSSPKLSAVLHQVAAA</sequence>
<comment type="caution">
    <text evidence="1">The sequence shown here is derived from an EMBL/GenBank/DDBJ whole genome shotgun (WGS) entry which is preliminary data.</text>
</comment>
<name>A0A1Q5TQK4_9EURO</name>
<organism evidence="1 2">
    <name type="scientific">Penicillium subrubescens</name>
    <dbReference type="NCBI Taxonomy" id="1316194"/>
    <lineage>
        <taxon>Eukaryota</taxon>
        <taxon>Fungi</taxon>
        <taxon>Dikarya</taxon>
        <taxon>Ascomycota</taxon>
        <taxon>Pezizomycotina</taxon>
        <taxon>Eurotiomycetes</taxon>
        <taxon>Eurotiomycetidae</taxon>
        <taxon>Eurotiales</taxon>
        <taxon>Aspergillaceae</taxon>
        <taxon>Penicillium</taxon>
    </lineage>
</organism>
<dbReference type="AlphaFoldDB" id="A0A1Q5TQK4"/>
<reference evidence="1 2" key="1">
    <citation type="submission" date="2016-10" db="EMBL/GenBank/DDBJ databases">
        <title>Genome sequence of the ascomycete fungus Penicillium subrubescens.</title>
        <authorList>
            <person name="De Vries R.P."/>
            <person name="Peng M."/>
            <person name="Dilokpimol A."/>
            <person name="Hilden K."/>
            <person name="Makela M.R."/>
            <person name="Grigoriev I."/>
            <person name="Riley R."/>
            <person name="Granchi Z."/>
        </authorList>
    </citation>
    <scope>NUCLEOTIDE SEQUENCE [LARGE SCALE GENOMIC DNA]</scope>
    <source>
        <strain evidence="1 2">CBS 132785</strain>
    </source>
</reference>
<evidence type="ECO:0000313" key="2">
    <source>
        <dbReference type="Proteomes" id="UP000186955"/>
    </source>
</evidence>
<proteinExistence type="predicted"/>
<keyword evidence="2" id="KW-1185">Reference proteome</keyword>
<accession>A0A1Q5TQK4</accession>
<evidence type="ECO:0000313" key="1">
    <source>
        <dbReference type="EMBL" id="OKP02500.1"/>
    </source>
</evidence>
<protein>
    <submittedName>
        <fullName evidence="1">Uncharacterized protein</fullName>
    </submittedName>
</protein>